<evidence type="ECO:0000313" key="1">
    <source>
        <dbReference type="EMBL" id="KAG5601520.1"/>
    </source>
</evidence>
<accession>A0A9J5YP69</accession>
<dbReference type="EMBL" id="JACXVP010000006">
    <property type="protein sequence ID" value="KAG5601520.1"/>
    <property type="molecule type" value="Genomic_DNA"/>
</dbReference>
<organism evidence="1 2">
    <name type="scientific">Solanum commersonii</name>
    <name type="common">Commerson's wild potato</name>
    <name type="synonym">Commerson's nightshade</name>
    <dbReference type="NCBI Taxonomy" id="4109"/>
    <lineage>
        <taxon>Eukaryota</taxon>
        <taxon>Viridiplantae</taxon>
        <taxon>Streptophyta</taxon>
        <taxon>Embryophyta</taxon>
        <taxon>Tracheophyta</taxon>
        <taxon>Spermatophyta</taxon>
        <taxon>Magnoliopsida</taxon>
        <taxon>eudicotyledons</taxon>
        <taxon>Gunneridae</taxon>
        <taxon>Pentapetalae</taxon>
        <taxon>asterids</taxon>
        <taxon>lamiids</taxon>
        <taxon>Solanales</taxon>
        <taxon>Solanaceae</taxon>
        <taxon>Solanoideae</taxon>
        <taxon>Solaneae</taxon>
        <taxon>Solanum</taxon>
    </lineage>
</organism>
<dbReference type="AlphaFoldDB" id="A0A9J5YP69"/>
<keyword evidence="2" id="KW-1185">Reference proteome</keyword>
<dbReference type="Proteomes" id="UP000824120">
    <property type="component" value="Chromosome 6"/>
</dbReference>
<reference evidence="1 2" key="1">
    <citation type="submission" date="2020-09" db="EMBL/GenBank/DDBJ databases">
        <title>De no assembly of potato wild relative species, Solanum commersonii.</title>
        <authorList>
            <person name="Cho K."/>
        </authorList>
    </citation>
    <scope>NUCLEOTIDE SEQUENCE [LARGE SCALE GENOMIC DNA]</scope>
    <source>
        <strain evidence="1">LZ3.2</strain>
        <tissue evidence="1">Leaf</tissue>
    </source>
</reference>
<evidence type="ECO:0000313" key="2">
    <source>
        <dbReference type="Proteomes" id="UP000824120"/>
    </source>
</evidence>
<sequence length="70" mass="7643">MNLVSTILLSLNSSLLNFSVIRGPSVAKTLRCLSRSRRRTLLTTPSKNYAIGVVAFSNCKMLVEELSSSP</sequence>
<comment type="caution">
    <text evidence="1">The sequence shown here is derived from an EMBL/GenBank/DDBJ whole genome shotgun (WGS) entry which is preliminary data.</text>
</comment>
<name>A0A9J5YP69_SOLCO</name>
<protein>
    <submittedName>
        <fullName evidence="1">Uncharacterized protein</fullName>
    </submittedName>
</protein>
<gene>
    <name evidence="1" type="ORF">H5410_032890</name>
</gene>
<proteinExistence type="predicted"/>